<evidence type="ECO:0000256" key="2">
    <source>
        <dbReference type="ARBA" id="ARBA00006729"/>
    </source>
</evidence>
<comment type="caution">
    <text evidence="9">The sequence shown here is derived from an EMBL/GenBank/DDBJ whole genome shotgun (WGS) entry which is preliminary data.</text>
</comment>
<evidence type="ECO:0000313" key="10">
    <source>
        <dbReference type="Proteomes" id="UP000070565"/>
    </source>
</evidence>
<dbReference type="Proteomes" id="UP000070565">
    <property type="component" value="Unassembled WGS sequence"/>
</dbReference>
<dbReference type="GO" id="GO:0032259">
    <property type="term" value="P:methylation"/>
    <property type="evidence" value="ECO:0007669"/>
    <property type="project" value="UniProtKB-KW"/>
</dbReference>
<accession>A0A133VAN0</accession>
<dbReference type="Gene3D" id="3.30.950.10">
    <property type="entry name" value="Methyltransferase, Cobalt-precorrin-4 Transmethylase, Domain 2"/>
    <property type="match status" value="1"/>
</dbReference>
<keyword evidence="3 6" id="KW-0489">Methyltransferase</keyword>
<evidence type="ECO:0000313" key="9">
    <source>
        <dbReference type="EMBL" id="KXB03501.1"/>
    </source>
</evidence>
<feature type="domain" description="Tetrapyrrole methylase" evidence="8">
    <location>
        <begin position="1"/>
        <end position="215"/>
    </location>
</feature>
<gene>
    <name evidence="6" type="primary">dphB</name>
    <name evidence="9" type="ORF">AKJ45_01390</name>
</gene>
<dbReference type="PATRIC" id="fig|1698275.3.peg.84"/>
<evidence type="ECO:0000259" key="8">
    <source>
        <dbReference type="Pfam" id="PF00590"/>
    </source>
</evidence>
<dbReference type="Pfam" id="PF00590">
    <property type="entry name" value="TP_methylase"/>
    <property type="match status" value="1"/>
</dbReference>
<dbReference type="InterPro" id="IPR035996">
    <property type="entry name" value="4pyrrol_Methylase_sf"/>
</dbReference>
<dbReference type="InterPro" id="IPR004551">
    <property type="entry name" value="Dphthn_synthase"/>
</dbReference>
<organism evidence="9 10">
    <name type="scientific">candidate division MSBL1 archaeon SCGC-AAA261F19</name>
    <dbReference type="NCBI Taxonomy" id="1698275"/>
    <lineage>
        <taxon>Archaea</taxon>
        <taxon>Methanobacteriati</taxon>
        <taxon>Methanobacteriota</taxon>
        <taxon>candidate division MSBL1</taxon>
    </lineage>
</organism>
<dbReference type="PANTHER" id="PTHR10882">
    <property type="entry name" value="DIPHTHINE SYNTHASE"/>
    <property type="match status" value="1"/>
</dbReference>
<evidence type="ECO:0000256" key="4">
    <source>
        <dbReference type="ARBA" id="ARBA00022679"/>
    </source>
</evidence>
<feature type="binding site" evidence="6 7">
    <location>
        <position position="162"/>
    </location>
    <ligand>
        <name>S-adenosyl-L-methionine</name>
        <dbReference type="ChEBI" id="CHEBI:59789"/>
    </ligand>
</feature>
<feature type="binding site" evidence="6 7">
    <location>
        <begin position="112"/>
        <end position="113"/>
    </location>
    <ligand>
        <name>S-adenosyl-L-methionine</name>
        <dbReference type="ChEBI" id="CHEBI:59789"/>
    </ligand>
</feature>
<feature type="binding site" evidence="6 7">
    <location>
        <position position="230"/>
    </location>
    <ligand>
        <name>S-adenosyl-L-methionine</name>
        <dbReference type="ChEBI" id="CHEBI:59789"/>
    </ligand>
</feature>
<dbReference type="EMBL" id="LHXZ01000011">
    <property type="protein sequence ID" value="KXB03501.1"/>
    <property type="molecule type" value="Genomic_DNA"/>
</dbReference>
<evidence type="ECO:0000256" key="3">
    <source>
        <dbReference type="ARBA" id="ARBA00022603"/>
    </source>
</evidence>
<dbReference type="GO" id="GO:0004164">
    <property type="term" value="F:diphthine synthase activity"/>
    <property type="evidence" value="ECO:0007669"/>
    <property type="project" value="UniProtKB-UniRule"/>
</dbReference>
<proteinExistence type="inferred from homology"/>
<dbReference type="HAMAP" id="MF_01084">
    <property type="entry name" value="Diphthine_synth"/>
    <property type="match status" value="1"/>
</dbReference>
<dbReference type="InterPro" id="IPR014776">
    <property type="entry name" value="4pyrrole_Mease_sub2"/>
</dbReference>
<keyword evidence="5 6" id="KW-0949">S-adenosyl-L-methionine</keyword>
<feature type="binding site" evidence="6 7">
    <location>
        <position position="9"/>
    </location>
    <ligand>
        <name>S-adenosyl-L-methionine</name>
        <dbReference type="ChEBI" id="CHEBI:59789"/>
    </ligand>
</feature>
<evidence type="ECO:0000256" key="7">
    <source>
        <dbReference type="PIRSR" id="PIRSR036432-1"/>
    </source>
</evidence>
<dbReference type="PIRSF" id="PIRSF036432">
    <property type="entry name" value="Diphthine_synth"/>
    <property type="match status" value="1"/>
</dbReference>
<reference evidence="9 10" key="1">
    <citation type="journal article" date="2016" name="Sci. Rep.">
        <title>Metabolic traits of an uncultured archaeal lineage -MSBL1- from brine pools of the Red Sea.</title>
        <authorList>
            <person name="Mwirichia R."/>
            <person name="Alam I."/>
            <person name="Rashid M."/>
            <person name="Vinu M."/>
            <person name="Ba-Alawi W."/>
            <person name="Anthony Kamau A."/>
            <person name="Kamanda Ngugi D."/>
            <person name="Goker M."/>
            <person name="Klenk H.P."/>
            <person name="Bajic V."/>
            <person name="Stingl U."/>
        </authorList>
    </citation>
    <scope>NUCLEOTIDE SEQUENCE [LARGE SCALE GENOMIC DNA]</scope>
    <source>
        <strain evidence="9">SCGC-AAA261F19</strain>
    </source>
</reference>
<keyword evidence="4 6" id="KW-0808">Transferase</keyword>
<comment type="similarity">
    <text evidence="2 6">Belongs to the diphthine synthase family.</text>
</comment>
<dbReference type="NCBIfam" id="TIGR00522">
    <property type="entry name" value="dph5"/>
    <property type="match status" value="1"/>
</dbReference>
<dbReference type="GO" id="GO:0017183">
    <property type="term" value="P:protein histidyl modification to diphthamide"/>
    <property type="evidence" value="ECO:0007669"/>
    <property type="project" value="UniProtKB-UniRule"/>
</dbReference>
<dbReference type="UniPathway" id="UPA00559"/>
<dbReference type="EC" id="2.1.1.98" evidence="6"/>
<comment type="catalytic activity">
    <reaction evidence="6">
        <text>2-[(3S)-amino-3-carboxypropyl]-L-histidyl-[translation elongation factor 2] + 3 S-adenosyl-L-methionine = diphthine-[translation elongation factor 2] + 3 S-adenosyl-L-homocysteine + 3 H(+)</text>
        <dbReference type="Rhea" id="RHEA:36415"/>
        <dbReference type="Rhea" id="RHEA-COMP:9749"/>
        <dbReference type="Rhea" id="RHEA-COMP:10172"/>
        <dbReference type="ChEBI" id="CHEBI:15378"/>
        <dbReference type="ChEBI" id="CHEBI:57856"/>
        <dbReference type="ChEBI" id="CHEBI:59789"/>
        <dbReference type="ChEBI" id="CHEBI:73995"/>
        <dbReference type="ChEBI" id="CHEBI:82696"/>
        <dbReference type="EC" id="2.1.1.98"/>
    </reaction>
</comment>
<dbReference type="InterPro" id="IPR000878">
    <property type="entry name" value="4pyrrol_Mease"/>
</dbReference>
<evidence type="ECO:0000256" key="6">
    <source>
        <dbReference type="HAMAP-Rule" id="MF_01084"/>
    </source>
</evidence>
<comment type="pathway">
    <text evidence="1 6">Protein modification; peptidyl-diphthamide biosynthesis.</text>
</comment>
<name>A0A133VAN0_9EURY</name>
<dbReference type="AlphaFoldDB" id="A0A133VAN0"/>
<keyword evidence="10" id="KW-1185">Reference proteome</keyword>
<dbReference type="InterPro" id="IPR014777">
    <property type="entry name" value="4pyrrole_Mease_sub1"/>
</dbReference>
<dbReference type="PANTHER" id="PTHR10882:SF0">
    <property type="entry name" value="DIPHTHINE METHYL ESTER SYNTHASE"/>
    <property type="match status" value="1"/>
</dbReference>
<comment type="subunit">
    <text evidence="6">Homodimer.</text>
</comment>
<protein>
    <recommendedName>
        <fullName evidence="6">Diphthine synthase</fullName>
        <ecNumber evidence="6">2.1.1.98</ecNumber>
    </recommendedName>
    <alternativeName>
        <fullName evidence="6">Diphthamide biosynthesis methyltransferase</fullName>
    </alternativeName>
</protein>
<feature type="binding site" evidence="6 7">
    <location>
        <position position="87"/>
    </location>
    <ligand>
        <name>S-adenosyl-L-methionine</name>
        <dbReference type="ChEBI" id="CHEBI:59789"/>
    </ligand>
</feature>
<sequence length="263" mass="28508">MLTFVGLGLQKNGLTLQGLKEARGADTVFIELYTSLVPGLTLNELEEKISNQIIVLNREAVEEHPDEILTAARDGKAVFLVPGDPMVATTHVDLRLRAEKIGIGTKIIHGPSIESAAPGLSGLQSYKFGRSATIPFPKTPSETPYIVVKQNKKLGLHTLLLLDIEASKKRYLTADEAIKIMLKLEEKLRADAFTPESLVVVVARAGTSDAEVKGGKAIDLSKLNFGSPPHVLIVPSKLHFFEAEALKILGNAPAEVVEKYVEK</sequence>
<evidence type="ECO:0000256" key="1">
    <source>
        <dbReference type="ARBA" id="ARBA00005156"/>
    </source>
</evidence>
<dbReference type="SUPFAM" id="SSF53790">
    <property type="entry name" value="Tetrapyrrole methylase"/>
    <property type="match status" value="1"/>
</dbReference>
<comment type="function">
    <text evidence="6">S-adenosyl-L-methionine-dependent methyltransferase that catalyzes the trimethylation of the amino group of the modified target histidine residue in translation elongation factor 2 (EF-2), to form an intermediate called diphthine. The three successive methylation reactions represent the second step of diphthamide biosynthesis.</text>
</comment>
<feature type="binding site" evidence="6 7">
    <location>
        <position position="84"/>
    </location>
    <ligand>
        <name>S-adenosyl-L-methionine</name>
        <dbReference type="ChEBI" id="CHEBI:59789"/>
    </ligand>
</feature>
<dbReference type="CDD" id="cd11647">
    <property type="entry name" value="DHP5_DphB"/>
    <property type="match status" value="1"/>
</dbReference>
<dbReference type="Gene3D" id="3.40.1010.10">
    <property type="entry name" value="Cobalt-precorrin-4 Transmethylase, Domain 1"/>
    <property type="match status" value="1"/>
</dbReference>
<evidence type="ECO:0000256" key="5">
    <source>
        <dbReference type="ARBA" id="ARBA00022691"/>
    </source>
</evidence>
<feature type="binding site" evidence="6 7">
    <location>
        <position position="205"/>
    </location>
    <ligand>
        <name>S-adenosyl-L-methionine</name>
        <dbReference type="ChEBI" id="CHEBI:59789"/>
    </ligand>
</feature>